<dbReference type="PANTHER" id="PTHR30287">
    <property type="entry name" value="MEMBRANE COMPONENT OF PREDICTED ABC SUPERFAMILY METABOLITE UPTAKE TRANSPORTER"/>
    <property type="match status" value="1"/>
</dbReference>
<feature type="transmembrane region" description="Helical" evidence="1">
    <location>
        <begin position="426"/>
        <end position="453"/>
    </location>
</feature>
<dbReference type="EMBL" id="JAKGSI010000003">
    <property type="protein sequence ID" value="MCF4006744.1"/>
    <property type="molecule type" value="Genomic_DNA"/>
</dbReference>
<evidence type="ECO:0000256" key="1">
    <source>
        <dbReference type="SAM" id="Phobius"/>
    </source>
</evidence>
<feature type="transmembrane region" description="Helical" evidence="1">
    <location>
        <begin position="398"/>
        <end position="420"/>
    </location>
</feature>
<dbReference type="Proteomes" id="UP001139336">
    <property type="component" value="Unassembled WGS sequence"/>
</dbReference>
<reference evidence="2" key="1">
    <citation type="submission" date="2022-01" db="EMBL/GenBank/DDBJ databases">
        <title>Corynebacterium sp. nov isolated from isolated from the feces of the greater white-fronted geese (Anser albifrons) at Poyang Lake, PR China.</title>
        <authorList>
            <person name="Liu Q."/>
        </authorList>
    </citation>
    <scope>NUCLEOTIDE SEQUENCE</scope>
    <source>
        <strain evidence="2">JCM 32435</strain>
    </source>
</reference>
<sequence>MRTILRPLVRTKKSLIVILLLVAIPAAILAGAATWWTSDARFHDAVTTRNVEMATYVGARCHQDETARTDEHCTYPDPAFRPQHARQADGLQSVLGEDSSLALSLSFPSEISTDSDSVTTDTQQLDASLLPEGYRATSATGRLPGPGEIMLSPSAASTLSVQQGDTVRLQPTGWDEHREPITLTVSSTKGNSTATVLDGTVVDAADLPTALPEEWSATWILSYGGEVSPAIIPALNDEGFLLTSPHFARPIDGGVGVDNIGAFLLVFAIILGVVAVLLISPAFTVLATRNIAMFSLLASQGASPSQIRRGLITFGALAGLVGGVVGTALGVAVGVGSWLSVNPMWWPILPWTAMAVIIVVCVLASALLAAIPAVVIARMALSQALAGAAPDRLRHFQRWMLIGPALAILGIIVGAVFRHFTLGGTGWAIGILLLLLGLAGSTPLCVWLCAAALRRGPLALRLSRQALVRQSLRSVSVTAALAAVVGVAGMFYTSNADIERSMNDTSIPVYSSPTILLEGSGTEHTDGLDTLRASAEEVLPGARSVELTSVTEASISITDGTPCSVDGKDHLNPERAPFCRMVLRGPKADTGISSIIVASSDIAEVFAMSPEEQAAAVDTLNHGGVLISRDAQDYFGGLTGQIPLTIDLYADALNDSPPTQHDTPRAAAVLPPSRDIILSPQLAERYGMSHEVNGVLYHHTGLSAEQMEKVTAQLREKAEQTLPPSYVRELSRSDTTLRSGVILLAVLTLIILVVSALSLGLARPELRRQYQLLDALGSQPGFARRVNACYGALTGVVAAVMGVLFMLITVAIGAHATVTDIDGVTLVPGTLQMLAGPIGIMSLIILTAPLGGALVGWLGTGKITPMLSRPD</sequence>
<keyword evidence="1" id="KW-0812">Transmembrane</keyword>
<keyword evidence="1" id="KW-1133">Transmembrane helix</keyword>
<dbReference type="PANTHER" id="PTHR30287:SF2">
    <property type="entry name" value="BLL1001 PROTEIN"/>
    <property type="match status" value="1"/>
</dbReference>
<gene>
    <name evidence="2" type="ORF">L1O03_06065</name>
</gene>
<organism evidence="2 3">
    <name type="scientific">Corynebacterium uropygiale</name>
    <dbReference type="NCBI Taxonomy" id="1775911"/>
    <lineage>
        <taxon>Bacteria</taxon>
        <taxon>Bacillati</taxon>
        <taxon>Actinomycetota</taxon>
        <taxon>Actinomycetes</taxon>
        <taxon>Mycobacteriales</taxon>
        <taxon>Corynebacteriaceae</taxon>
        <taxon>Corynebacterium</taxon>
    </lineage>
</organism>
<feature type="transmembrane region" description="Helical" evidence="1">
    <location>
        <begin position="788"/>
        <end position="814"/>
    </location>
</feature>
<dbReference type="AlphaFoldDB" id="A0A9X1QP42"/>
<feature type="transmembrane region" description="Helical" evidence="1">
    <location>
        <begin position="474"/>
        <end position="492"/>
    </location>
</feature>
<feature type="transmembrane region" description="Helical" evidence="1">
    <location>
        <begin position="311"/>
        <end position="339"/>
    </location>
</feature>
<accession>A0A9X1QP42</accession>
<evidence type="ECO:0000313" key="3">
    <source>
        <dbReference type="Proteomes" id="UP001139336"/>
    </source>
</evidence>
<dbReference type="GO" id="GO:0005886">
    <property type="term" value="C:plasma membrane"/>
    <property type="evidence" value="ECO:0007669"/>
    <property type="project" value="TreeGrafter"/>
</dbReference>
<name>A0A9X1QP42_9CORY</name>
<keyword evidence="1" id="KW-0472">Membrane</keyword>
<feature type="transmembrane region" description="Helical" evidence="1">
    <location>
        <begin position="834"/>
        <end position="859"/>
    </location>
</feature>
<protein>
    <submittedName>
        <fullName evidence="2">Uncharacterized protein</fullName>
    </submittedName>
</protein>
<evidence type="ECO:0000313" key="2">
    <source>
        <dbReference type="EMBL" id="MCF4006744.1"/>
    </source>
</evidence>
<feature type="transmembrane region" description="Helical" evidence="1">
    <location>
        <begin position="741"/>
        <end position="762"/>
    </location>
</feature>
<dbReference type="InterPro" id="IPR038766">
    <property type="entry name" value="Membrane_comp_ABC_pdt"/>
</dbReference>
<feature type="transmembrane region" description="Helical" evidence="1">
    <location>
        <begin position="260"/>
        <end position="287"/>
    </location>
</feature>
<dbReference type="RefSeq" id="WP_236118558.1">
    <property type="nucleotide sequence ID" value="NZ_JAKGSI010000003.1"/>
</dbReference>
<feature type="transmembrane region" description="Helical" evidence="1">
    <location>
        <begin position="351"/>
        <end position="377"/>
    </location>
</feature>
<keyword evidence="3" id="KW-1185">Reference proteome</keyword>
<comment type="caution">
    <text evidence="2">The sequence shown here is derived from an EMBL/GenBank/DDBJ whole genome shotgun (WGS) entry which is preliminary data.</text>
</comment>
<proteinExistence type="predicted"/>